<dbReference type="Gene3D" id="3.40.50.1820">
    <property type="entry name" value="alpha/beta hydrolase"/>
    <property type="match status" value="1"/>
</dbReference>
<dbReference type="Proteomes" id="UP000786693">
    <property type="component" value="Unassembled WGS sequence"/>
</dbReference>
<comment type="caution">
    <text evidence="2">The sequence shown here is derived from an EMBL/GenBank/DDBJ whole genome shotgun (WGS) entry which is preliminary data.</text>
</comment>
<reference evidence="2 3" key="1">
    <citation type="submission" date="2021-05" db="EMBL/GenBank/DDBJ databases">
        <title>Bacteria Genome sequencing.</title>
        <authorList>
            <person name="Takabe Y."/>
            <person name="Nakajima Y."/>
            <person name="Suzuki S."/>
            <person name="Shiozaki T."/>
        </authorList>
    </citation>
    <scope>NUCLEOTIDE SEQUENCE [LARGE SCALE GENOMIC DNA]</scope>
    <source>
        <strain evidence="2 3">AI_62</strain>
    </source>
</reference>
<sequence>MTLATDDRPARKVFCHGIPGSPQDVRLLPRADIQSIYAPNLLAHSGSDPLQGFAHDCNVGGDGRTPLHLIGFSLGAMVALRYSARYPQNVARITLISAAAPLPLADVLSRMAGAPVFRLATHAPGLFRALTYAQGALAKHRPRLLLRQLFASAHPSEQALLDDQTASQVLIAALNNSYCANRRGYRTWVGHYVQDWSADLARVTCPVTLWHGEHDTWAPPEMSDALSRAIAGPTQVIRLPQAGHYGTLRAADIP</sequence>
<dbReference type="SUPFAM" id="SSF53474">
    <property type="entry name" value="alpha/beta-Hydrolases"/>
    <property type="match status" value="1"/>
</dbReference>
<evidence type="ECO:0000259" key="1">
    <source>
        <dbReference type="Pfam" id="PF12697"/>
    </source>
</evidence>
<proteinExistence type="predicted"/>
<dbReference type="RefSeq" id="WP_220747714.1">
    <property type="nucleotide sequence ID" value="NZ_BPFH01000001.1"/>
</dbReference>
<evidence type="ECO:0000313" key="2">
    <source>
        <dbReference type="EMBL" id="GIT94231.1"/>
    </source>
</evidence>
<dbReference type="EMBL" id="BPFH01000001">
    <property type="protein sequence ID" value="GIT94231.1"/>
    <property type="molecule type" value="Genomic_DNA"/>
</dbReference>
<evidence type="ECO:0000313" key="3">
    <source>
        <dbReference type="Proteomes" id="UP000786693"/>
    </source>
</evidence>
<gene>
    <name evidence="2" type="ORF">JANAI62_08540</name>
</gene>
<accession>A0ABQ4NIS3</accession>
<dbReference type="PANTHER" id="PTHR43689:SF8">
    <property type="entry name" value="ALPHA_BETA-HYDROLASES SUPERFAMILY PROTEIN"/>
    <property type="match status" value="1"/>
</dbReference>
<dbReference type="Pfam" id="PF12697">
    <property type="entry name" value="Abhydrolase_6"/>
    <property type="match status" value="1"/>
</dbReference>
<organism evidence="2 3">
    <name type="scientific">Jannaschia pagri</name>
    <dbReference type="NCBI Taxonomy" id="2829797"/>
    <lineage>
        <taxon>Bacteria</taxon>
        <taxon>Pseudomonadati</taxon>
        <taxon>Pseudomonadota</taxon>
        <taxon>Alphaproteobacteria</taxon>
        <taxon>Rhodobacterales</taxon>
        <taxon>Roseobacteraceae</taxon>
        <taxon>Jannaschia</taxon>
    </lineage>
</organism>
<dbReference type="InterPro" id="IPR000073">
    <property type="entry name" value="AB_hydrolase_1"/>
</dbReference>
<keyword evidence="3" id="KW-1185">Reference proteome</keyword>
<protein>
    <recommendedName>
        <fullName evidence="1">AB hydrolase-1 domain-containing protein</fullName>
    </recommendedName>
</protein>
<name>A0ABQ4NIS3_9RHOB</name>
<dbReference type="InterPro" id="IPR029058">
    <property type="entry name" value="AB_hydrolase_fold"/>
</dbReference>
<feature type="domain" description="AB hydrolase-1" evidence="1">
    <location>
        <begin position="13"/>
        <end position="250"/>
    </location>
</feature>
<dbReference type="PANTHER" id="PTHR43689">
    <property type="entry name" value="HYDROLASE"/>
    <property type="match status" value="1"/>
</dbReference>